<protein>
    <submittedName>
        <fullName evidence="1">Acyl CoA binding protein</fullName>
    </submittedName>
</protein>
<dbReference type="Proteomes" id="UP000054566">
    <property type="component" value="Unassembled WGS sequence"/>
</dbReference>
<reference evidence="2" key="2">
    <citation type="submission" date="2015-07" db="EMBL/GenBank/DDBJ databases">
        <title>The genome sequence of Plasmodium falciparum RAJ116.</title>
        <authorList>
            <consortium name="The Broad Institute Genome Sequencing Platform"/>
            <person name="Volkman S.K."/>
            <person name="Neafsey D.E."/>
            <person name="Dash A.P."/>
            <person name="Chitnis C.E."/>
            <person name="Hartl D.L."/>
            <person name="Young S.K."/>
            <person name="Kodira C.D."/>
            <person name="Zeng Q."/>
            <person name="Koehrsen M."/>
            <person name="Godfrey P."/>
            <person name="Alvarado L."/>
            <person name="Berlin A."/>
            <person name="Borenstein D."/>
            <person name="Chen Z."/>
            <person name="Engels R."/>
            <person name="Freedman E."/>
            <person name="Gellesch M."/>
            <person name="Goldberg J."/>
            <person name="Griggs A."/>
            <person name="Gujja S."/>
            <person name="Heiman D."/>
            <person name="Hepburn T."/>
            <person name="Howarth C."/>
            <person name="Jen D."/>
            <person name="Larson L."/>
            <person name="Lewis B."/>
            <person name="Mehta T."/>
            <person name="Park D."/>
            <person name="Pearson M."/>
            <person name="Roberts A."/>
            <person name="Saif S."/>
            <person name="Shea T."/>
            <person name="Shenoy N."/>
            <person name="Sisk P."/>
            <person name="Stolte C."/>
            <person name="Sykes S."/>
            <person name="Walk T."/>
            <person name="White J."/>
            <person name="Yandava C."/>
            <person name="Wirth D.F."/>
            <person name="Nusbaum C."/>
            <person name="Birren B."/>
        </authorList>
    </citation>
    <scope>NUCLEOTIDE SEQUENCE [LARGE SCALE GENOMIC DNA]</scope>
    <source>
        <strain evidence="2">RAJ116</strain>
    </source>
</reference>
<dbReference type="SMR" id="A0A0L0D0H7"/>
<sequence length="48" mass="5615">MAQVFEEGVSFINGLPRTINLPNELREDAQKRYVDIVSEIFPYWQDGE</sequence>
<name>A0A0L0D0H7_PLAFA</name>
<organism evidence="1 2">
    <name type="scientific">Plasmodium falciparum RAJ116</name>
    <dbReference type="NCBI Taxonomy" id="580058"/>
    <lineage>
        <taxon>Eukaryota</taxon>
        <taxon>Sar</taxon>
        <taxon>Alveolata</taxon>
        <taxon>Apicomplexa</taxon>
        <taxon>Aconoidasida</taxon>
        <taxon>Haemosporida</taxon>
        <taxon>Plasmodiidae</taxon>
        <taxon>Plasmodium</taxon>
        <taxon>Plasmodium (Laverania)</taxon>
    </lineage>
</organism>
<dbReference type="EMBL" id="GG664825">
    <property type="protein sequence ID" value="KNC38017.1"/>
    <property type="molecule type" value="Genomic_DNA"/>
</dbReference>
<gene>
    <name evidence="1" type="ORF">PFLG_02878</name>
</gene>
<accession>A0A0L0D0H7</accession>
<evidence type="ECO:0000313" key="1">
    <source>
        <dbReference type="EMBL" id="KNC38017.1"/>
    </source>
</evidence>
<dbReference type="OrthoDB" id="346910at2759"/>
<reference evidence="2" key="1">
    <citation type="submission" date="2015-07" db="EMBL/GenBank/DDBJ databases">
        <title>Annotation of Plasmodium falciparum RAJ116.</title>
        <authorList>
            <consortium name="The Broad Institute Genome Sequencing Platform"/>
            <person name="Volkman S.K."/>
            <person name="Neafsey D.E."/>
            <person name="Dash A.P."/>
            <person name="Chitnis C.E."/>
            <person name="Hartl D.L."/>
            <person name="Young S.K."/>
            <person name="Zeng Q."/>
            <person name="Koehrsen M."/>
            <person name="Alvarado L."/>
            <person name="Berlin A."/>
            <person name="Borenstein D."/>
            <person name="Chapman S.B."/>
            <person name="Chen Z."/>
            <person name="Engels R."/>
            <person name="Freedman E."/>
            <person name="Gellesch M."/>
            <person name="Goldberg J."/>
            <person name="Griggs A."/>
            <person name="Gujja S."/>
            <person name="Heilman E.R."/>
            <person name="Heiman D.I."/>
            <person name="Howarth C."/>
            <person name="Jen D."/>
            <person name="Larson L."/>
            <person name="Mehta T."/>
            <person name="Neiman D."/>
            <person name="Park D."/>
            <person name="Pearson M."/>
            <person name="Roberts A."/>
            <person name="Saif S."/>
            <person name="Shea T."/>
            <person name="Shenoy N."/>
            <person name="Sisk P."/>
            <person name="Stolte C."/>
            <person name="Sykes S."/>
            <person name="Walk T."/>
            <person name="White J."/>
            <person name="Yandava C."/>
            <person name="Haas B."/>
            <person name="Henn M.R."/>
            <person name="Nusbaum C."/>
            <person name="Birren B."/>
        </authorList>
    </citation>
    <scope>NUCLEOTIDE SEQUENCE [LARGE SCALE GENOMIC DNA]</scope>
    <source>
        <strain evidence="2">RAJ116</strain>
    </source>
</reference>
<evidence type="ECO:0000313" key="2">
    <source>
        <dbReference type="Proteomes" id="UP000054566"/>
    </source>
</evidence>
<proteinExistence type="predicted"/>
<dbReference type="AlphaFoldDB" id="A0A0L0D0H7"/>